<protein>
    <recommendedName>
        <fullName evidence="13">Alanine--tRNA ligase</fullName>
        <ecNumber evidence="13">6.1.1.7</ecNumber>
    </recommendedName>
    <alternativeName>
        <fullName evidence="13">Alanyl-tRNA synthetase</fullName>
        <shortName evidence="13">AlaRS</shortName>
    </alternativeName>
</protein>
<dbReference type="GO" id="GO:0002161">
    <property type="term" value="F:aminoacyl-tRNA deacylase activity"/>
    <property type="evidence" value="ECO:0007669"/>
    <property type="project" value="TreeGrafter"/>
</dbReference>
<feature type="binding site" evidence="13">
    <location>
        <position position="684"/>
    </location>
    <ligand>
        <name>Zn(2+)</name>
        <dbReference type="ChEBI" id="CHEBI:29105"/>
    </ligand>
</feature>
<dbReference type="InterPro" id="IPR018163">
    <property type="entry name" value="Thr/Ala-tRNA-synth_IIc_edit"/>
</dbReference>
<dbReference type="PANTHER" id="PTHR11777">
    <property type="entry name" value="ALANYL-TRNA SYNTHETASE"/>
    <property type="match status" value="1"/>
</dbReference>
<dbReference type="InterPro" id="IPR012947">
    <property type="entry name" value="tRNA_SAD"/>
</dbReference>
<dbReference type="Gene3D" id="6.10.250.550">
    <property type="match status" value="1"/>
</dbReference>
<evidence type="ECO:0000313" key="17">
    <source>
        <dbReference type="EMBL" id="TQM97040.1"/>
    </source>
</evidence>
<feature type="binding site" evidence="13">
    <location>
        <position position="585"/>
    </location>
    <ligand>
        <name>Zn(2+)</name>
        <dbReference type="ChEBI" id="CHEBI:29105"/>
    </ligand>
</feature>
<dbReference type="InterPro" id="IPR003156">
    <property type="entry name" value="DHHA1_dom"/>
</dbReference>
<dbReference type="GO" id="GO:0005829">
    <property type="term" value="C:cytosol"/>
    <property type="evidence" value="ECO:0007669"/>
    <property type="project" value="TreeGrafter"/>
</dbReference>
<gene>
    <name evidence="13" type="primary">alaS</name>
    <name evidence="17" type="ORF">FB476_1936</name>
</gene>
<dbReference type="EMBL" id="VFPU01000001">
    <property type="protein sequence ID" value="TQM97040.1"/>
    <property type="molecule type" value="Genomic_DNA"/>
</dbReference>
<feature type="region of interest" description="Disordered" evidence="15">
    <location>
        <begin position="865"/>
        <end position="885"/>
    </location>
</feature>
<dbReference type="SUPFAM" id="SSF55681">
    <property type="entry name" value="Class II aaRS and biotin synthetases"/>
    <property type="match status" value="1"/>
</dbReference>
<sequence>METAEIRRRWLRFFESKGHAVVPSAPLVYDDPNLLFVNAGMVQFKPYFLGQQTPPWPRATSVQKCVRTLDIEEVGKTTRHGTFFQMNGNFSFGDYFKEGAISHAWELVTGSQADGYLGFDPDSIWVTVLDGDDEAADLWHRIAGLPQERIQRRGLADNYWHMGVPGPGGPCSEIYVDRGPEHGPDGGPVVDEDRFLEIWNLVFMQEELSAVRSKVDFDIAGELPRKNIDTGMGLERVAYLLQGVDNLYEIDEVYPVIERAEELSGRSYGADGEDDVRFRVVADHVRSGLMLMGDGVTPGNEGRGYVLRRLLRRAVRSMRLLGVHDAALPELLPVSRDVMSTSYPELARDWSRISETAYAEEEAFRRTLASGTTILDTAVRKAKESGSTTLGGAEAFQLHDTYGFPIDLTLEMASEQGLEVDEAGFRALMTEQRQRAKADAKSKKAGHGGTGAYRALADRLGRSVEFTGYEQMRGDAPVVGLLADGHEVDRLALAPEQAETGAEVELVLAQTPFYAEAGGQLPDHGLIRLDSGAVVQVTDVQRPIPGLIVHRGTLLEGELAVGQTATAEIDTLRRASVSRAHTATHIVHKVLRETLGDTATQAGSENAPGRLRFDFRATRGLSPDELAAVEARINERLMDDLQVSAAEMPLAEAREMGAMALFGERYPDIVRVVSVGGPWSLELCGGTHVLNSAQLSLVKIMGEASIGSGVRRVEALVGADAYQHLARETVIVNQLTDTLKVRPDEVPDRVAQLIARLKDAEREIARAKAQQVLAAAKGLTDQARDVAGVTFLGHDLGDGASGDDLRRLVTDLRGRLGNDRPVVVALTGVASGRPSVAVATNEAARERGIRAGALVKVAAQTLGGGGGGKDDLAQGGGQDPTRTADALRRVEDALTA</sequence>
<dbReference type="InterPro" id="IPR002318">
    <property type="entry name" value="Ala-tRNA-lgiase_IIc"/>
</dbReference>
<accession>A0A543KPP2</accession>
<evidence type="ECO:0000256" key="3">
    <source>
        <dbReference type="ARBA" id="ARBA00022598"/>
    </source>
</evidence>
<dbReference type="PANTHER" id="PTHR11777:SF9">
    <property type="entry name" value="ALANINE--TRNA LIGASE, CYTOPLASMIC"/>
    <property type="match status" value="1"/>
</dbReference>
<dbReference type="Gene3D" id="2.40.30.130">
    <property type="match status" value="1"/>
</dbReference>
<dbReference type="NCBIfam" id="TIGR00344">
    <property type="entry name" value="alaS"/>
    <property type="match status" value="1"/>
</dbReference>
<dbReference type="Pfam" id="PF01411">
    <property type="entry name" value="tRNA-synt_2c"/>
    <property type="match status" value="1"/>
</dbReference>
<dbReference type="InterPro" id="IPR045864">
    <property type="entry name" value="aa-tRNA-synth_II/BPL/LPL"/>
</dbReference>
<feature type="coiled-coil region" evidence="14">
    <location>
        <begin position="750"/>
        <end position="777"/>
    </location>
</feature>
<keyword evidence="8 13" id="KW-0694">RNA-binding</keyword>
<dbReference type="GO" id="GO:0006419">
    <property type="term" value="P:alanyl-tRNA aminoacylation"/>
    <property type="evidence" value="ECO:0007669"/>
    <property type="project" value="UniProtKB-UniRule"/>
</dbReference>
<evidence type="ECO:0000256" key="9">
    <source>
        <dbReference type="ARBA" id="ARBA00022917"/>
    </source>
</evidence>
<keyword evidence="4 13" id="KW-0479">Metal-binding</keyword>
<evidence type="ECO:0000256" key="7">
    <source>
        <dbReference type="ARBA" id="ARBA00022840"/>
    </source>
</evidence>
<evidence type="ECO:0000313" key="18">
    <source>
        <dbReference type="Proteomes" id="UP000315133"/>
    </source>
</evidence>
<evidence type="ECO:0000256" key="4">
    <source>
        <dbReference type="ARBA" id="ARBA00022723"/>
    </source>
</evidence>
<evidence type="ECO:0000256" key="12">
    <source>
        <dbReference type="ARBA" id="ARBA00048300"/>
    </source>
</evidence>
<keyword evidence="13" id="KW-0963">Cytoplasm</keyword>
<keyword evidence="10 13" id="KW-0030">Aminoacyl-tRNA synthetase</keyword>
<name>A0A543KPP2_9MICO</name>
<dbReference type="InterPro" id="IPR018162">
    <property type="entry name" value="Ala-tRNA-ligase_IIc_anticod-bd"/>
</dbReference>
<organism evidence="17 18">
    <name type="scientific">Ornithinimicrobium humiphilum</name>
    <dbReference type="NCBI Taxonomy" id="125288"/>
    <lineage>
        <taxon>Bacteria</taxon>
        <taxon>Bacillati</taxon>
        <taxon>Actinomycetota</taxon>
        <taxon>Actinomycetes</taxon>
        <taxon>Micrococcales</taxon>
        <taxon>Ornithinimicrobiaceae</taxon>
        <taxon>Ornithinimicrobium</taxon>
    </lineage>
</organism>
<comment type="caution">
    <text evidence="17">The sequence shown here is derived from an EMBL/GenBank/DDBJ whole genome shotgun (WGS) entry which is preliminary data.</text>
</comment>
<dbReference type="Gene3D" id="3.10.310.40">
    <property type="match status" value="1"/>
</dbReference>
<proteinExistence type="inferred from homology"/>
<dbReference type="FunFam" id="3.30.930.10:FF:000004">
    <property type="entry name" value="Alanine--tRNA ligase"/>
    <property type="match status" value="1"/>
</dbReference>
<feature type="binding site" evidence="13">
    <location>
        <position position="581"/>
    </location>
    <ligand>
        <name>Zn(2+)</name>
        <dbReference type="ChEBI" id="CHEBI:29105"/>
    </ligand>
</feature>
<evidence type="ECO:0000256" key="13">
    <source>
        <dbReference type="HAMAP-Rule" id="MF_00036"/>
    </source>
</evidence>
<comment type="function">
    <text evidence="11 13">Catalyzes the attachment of alanine to tRNA(Ala) in a two-step reaction: alanine is first activated by ATP to form Ala-AMP and then transferred to the acceptor end of tRNA(Ala). Also edits incorrectly charged Ser-tRNA(Ala) and Gly-tRNA(Ala) via its editing domain.</text>
</comment>
<dbReference type="InterPro" id="IPR009000">
    <property type="entry name" value="Transl_B-barrel_sf"/>
</dbReference>
<dbReference type="GO" id="GO:0000049">
    <property type="term" value="F:tRNA binding"/>
    <property type="evidence" value="ECO:0007669"/>
    <property type="project" value="UniProtKB-KW"/>
</dbReference>
<evidence type="ECO:0000256" key="6">
    <source>
        <dbReference type="ARBA" id="ARBA00022833"/>
    </source>
</evidence>
<keyword evidence="9 13" id="KW-0648">Protein biosynthesis</keyword>
<evidence type="ECO:0000256" key="10">
    <source>
        <dbReference type="ARBA" id="ARBA00023146"/>
    </source>
</evidence>
<keyword evidence="3 13" id="KW-0436">Ligase</keyword>
<evidence type="ECO:0000256" key="1">
    <source>
        <dbReference type="ARBA" id="ARBA00008226"/>
    </source>
</evidence>
<dbReference type="FunFam" id="3.10.310.40:FF:000001">
    <property type="entry name" value="Alanine--tRNA ligase"/>
    <property type="match status" value="1"/>
</dbReference>
<comment type="domain">
    <text evidence="13">Consists of three domains; the N-terminal catalytic domain, the editing domain and the C-terminal C-Ala domain. The editing domain removes incorrectly charged amino acids, while the C-Ala domain, along with tRNA(Ala), serves as a bridge to cooperatively bring together the editing and aminoacylation centers thus stimulating deacylation of misacylated tRNAs.</text>
</comment>
<dbReference type="FunFam" id="3.30.980.10:FF:000004">
    <property type="entry name" value="Alanine--tRNA ligase, cytoplasmic"/>
    <property type="match status" value="1"/>
</dbReference>
<dbReference type="Proteomes" id="UP000315133">
    <property type="component" value="Unassembled WGS sequence"/>
</dbReference>
<evidence type="ECO:0000256" key="14">
    <source>
        <dbReference type="SAM" id="Coils"/>
    </source>
</evidence>
<comment type="cofactor">
    <cofactor evidence="13">
        <name>Zn(2+)</name>
        <dbReference type="ChEBI" id="CHEBI:29105"/>
    </cofactor>
    <text evidence="13">Binds 1 zinc ion per subunit.</text>
</comment>
<dbReference type="GO" id="GO:0004813">
    <property type="term" value="F:alanine-tRNA ligase activity"/>
    <property type="evidence" value="ECO:0007669"/>
    <property type="project" value="UniProtKB-UniRule"/>
</dbReference>
<evidence type="ECO:0000256" key="11">
    <source>
        <dbReference type="ARBA" id="ARBA00024779"/>
    </source>
</evidence>
<keyword evidence="7 13" id="KW-0067">ATP-binding</keyword>
<keyword evidence="14" id="KW-0175">Coiled coil</keyword>
<dbReference type="SMART" id="SM00863">
    <property type="entry name" value="tRNA_SAD"/>
    <property type="match status" value="1"/>
</dbReference>
<evidence type="ECO:0000259" key="16">
    <source>
        <dbReference type="PROSITE" id="PS50860"/>
    </source>
</evidence>
<keyword evidence="2 13" id="KW-0820">tRNA-binding</keyword>
<dbReference type="InterPro" id="IPR023033">
    <property type="entry name" value="Ala_tRNA_ligase_euk/bac"/>
</dbReference>
<keyword evidence="18" id="KW-1185">Reference proteome</keyword>
<dbReference type="InterPro" id="IPR018164">
    <property type="entry name" value="Ala-tRNA-synth_IIc_N"/>
</dbReference>
<keyword evidence="5 13" id="KW-0547">Nucleotide-binding</keyword>
<dbReference type="SUPFAM" id="SSF50447">
    <property type="entry name" value="Translation proteins"/>
    <property type="match status" value="1"/>
</dbReference>
<dbReference type="SUPFAM" id="SSF101353">
    <property type="entry name" value="Putative anticodon-binding domain of alanyl-tRNA synthetase (AlaRS)"/>
    <property type="match status" value="1"/>
</dbReference>
<feature type="binding site" evidence="13">
    <location>
        <position position="688"/>
    </location>
    <ligand>
        <name>Zn(2+)</name>
        <dbReference type="ChEBI" id="CHEBI:29105"/>
    </ligand>
</feature>
<dbReference type="Pfam" id="PF07973">
    <property type="entry name" value="tRNA_SAD"/>
    <property type="match status" value="1"/>
</dbReference>
<dbReference type="OrthoDB" id="9803884at2"/>
<dbReference type="GO" id="GO:0008270">
    <property type="term" value="F:zinc ion binding"/>
    <property type="evidence" value="ECO:0007669"/>
    <property type="project" value="UniProtKB-UniRule"/>
</dbReference>
<dbReference type="FunFam" id="3.30.54.20:FF:000001">
    <property type="entry name" value="Alanine--tRNA ligase"/>
    <property type="match status" value="1"/>
</dbReference>
<reference evidence="17 18" key="1">
    <citation type="submission" date="2019-06" db="EMBL/GenBank/DDBJ databases">
        <title>Sequencing the genomes of 1000 actinobacteria strains.</title>
        <authorList>
            <person name="Klenk H.-P."/>
        </authorList>
    </citation>
    <scope>NUCLEOTIDE SEQUENCE [LARGE SCALE GENOMIC DNA]</scope>
    <source>
        <strain evidence="17 18">DSM 12362</strain>
    </source>
</reference>
<comment type="similarity">
    <text evidence="1 13">Belongs to the class-II aminoacyl-tRNA synthetase family.</text>
</comment>
<dbReference type="Gene3D" id="3.30.980.10">
    <property type="entry name" value="Threonyl-trna Synthetase, Chain A, domain 2"/>
    <property type="match status" value="1"/>
</dbReference>
<dbReference type="Gene3D" id="3.30.930.10">
    <property type="entry name" value="Bira Bifunctional Protein, Domain 2"/>
    <property type="match status" value="1"/>
</dbReference>
<dbReference type="PRINTS" id="PR00980">
    <property type="entry name" value="TRNASYNTHALA"/>
</dbReference>
<dbReference type="SUPFAM" id="SSF55186">
    <property type="entry name" value="ThrRS/AlaRS common domain"/>
    <property type="match status" value="1"/>
</dbReference>
<dbReference type="RefSeq" id="WP_141818574.1">
    <property type="nucleotide sequence ID" value="NZ_BAAAIL010000004.1"/>
</dbReference>
<dbReference type="InterPro" id="IPR018165">
    <property type="entry name" value="Ala-tRNA-synth_IIc_core"/>
</dbReference>
<keyword evidence="6 13" id="KW-0862">Zinc</keyword>
<dbReference type="EC" id="6.1.1.7" evidence="13"/>
<dbReference type="CDD" id="cd00673">
    <property type="entry name" value="AlaRS_core"/>
    <property type="match status" value="1"/>
</dbReference>
<dbReference type="PROSITE" id="PS50860">
    <property type="entry name" value="AA_TRNA_LIGASE_II_ALA"/>
    <property type="match status" value="1"/>
</dbReference>
<dbReference type="AlphaFoldDB" id="A0A543KPP2"/>
<feature type="domain" description="Alanyl-transfer RNA synthetases family profile" evidence="16">
    <location>
        <begin position="1"/>
        <end position="727"/>
    </location>
</feature>
<dbReference type="GO" id="GO:0005524">
    <property type="term" value="F:ATP binding"/>
    <property type="evidence" value="ECO:0007669"/>
    <property type="project" value="UniProtKB-UniRule"/>
</dbReference>
<evidence type="ECO:0000256" key="2">
    <source>
        <dbReference type="ARBA" id="ARBA00022555"/>
    </source>
</evidence>
<comment type="catalytic activity">
    <reaction evidence="12 13">
        <text>tRNA(Ala) + L-alanine + ATP = L-alanyl-tRNA(Ala) + AMP + diphosphate</text>
        <dbReference type="Rhea" id="RHEA:12540"/>
        <dbReference type="Rhea" id="RHEA-COMP:9657"/>
        <dbReference type="Rhea" id="RHEA-COMP:9923"/>
        <dbReference type="ChEBI" id="CHEBI:30616"/>
        <dbReference type="ChEBI" id="CHEBI:33019"/>
        <dbReference type="ChEBI" id="CHEBI:57972"/>
        <dbReference type="ChEBI" id="CHEBI:78442"/>
        <dbReference type="ChEBI" id="CHEBI:78497"/>
        <dbReference type="ChEBI" id="CHEBI:456215"/>
        <dbReference type="EC" id="6.1.1.7"/>
    </reaction>
</comment>
<evidence type="ECO:0000256" key="8">
    <source>
        <dbReference type="ARBA" id="ARBA00022884"/>
    </source>
</evidence>
<dbReference type="InterPro" id="IPR050058">
    <property type="entry name" value="Ala-tRNA_ligase"/>
</dbReference>
<dbReference type="Pfam" id="PF02272">
    <property type="entry name" value="DHHA1"/>
    <property type="match status" value="1"/>
</dbReference>
<comment type="subcellular location">
    <subcellularLocation>
        <location evidence="13">Cytoplasm</location>
    </subcellularLocation>
</comment>
<evidence type="ECO:0000256" key="15">
    <source>
        <dbReference type="SAM" id="MobiDB-lite"/>
    </source>
</evidence>
<dbReference type="Gene3D" id="3.30.54.20">
    <property type="match status" value="1"/>
</dbReference>
<evidence type="ECO:0000256" key="5">
    <source>
        <dbReference type="ARBA" id="ARBA00022741"/>
    </source>
</evidence>
<dbReference type="HAMAP" id="MF_00036_B">
    <property type="entry name" value="Ala_tRNA_synth_B"/>
    <property type="match status" value="1"/>
</dbReference>